<dbReference type="Pfam" id="PF02847">
    <property type="entry name" value="MA3"/>
    <property type="match status" value="1"/>
</dbReference>
<gene>
    <name evidence="7" type="primary">20345684</name>
    <name evidence="6" type="ORF">GGTG_05226</name>
</gene>
<dbReference type="InterPro" id="IPR050781">
    <property type="entry name" value="CWC22_splicing_factor"/>
</dbReference>
<feature type="compositionally biased region" description="Basic and acidic residues" evidence="4">
    <location>
        <begin position="59"/>
        <end position="71"/>
    </location>
</feature>
<dbReference type="Proteomes" id="UP000006039">
    <property type="component" value="Unassembled WGS sequence"/>
</dbReference>
<reference evidence="6" key="3">
    <citation type="submission" date="2010-09" db="EMBL/GenBank/DDBJ databases">
        <title>Annotation of Gaeumannomyces graminis var. tritici R3-111a-1.</title>
        <authorList>
            <consortium name="The Broad Institute Genome Sequencing Platform"/>
            <person name="Ma L.-J."/>
            <person name="Dead R."/>
            <person name="Young S.K."/>
            <person name="Zeng Q."/>
            <person name="Gargeya S."/>
            <person name="Fitzgerald M."/>
            <person name="Haas B."/>
            <person name="Abouelleil A."/>
            <person name="Alvarado L."/>
            <person name="Arachchi H.M."/>
            <person name="Berlin A."/>
            <person name="Brown A."/>
            <person name="Chapman S.B."/>
            <person name="Chen Z."/>
            <person name="Dunbar C."/>
            <person name="Freedman E."/>
            <person name="Gearin G."/>
            <person name="Gellesch M."/>
            <person name="Goldberg J."/>
            <person name="Griggs A."/>
            <person name="Gujja S."/>
            <person name="Heiman D."/>
            <person name="Howarth C."/>
            <person name="Larson L."/>
            <person name="Lui A."/>
            <person name="MacDonald P.J.P."/>
            <person name="Mehta T."/>
            <person name="Montmayeur A."/>
            <person name="Murphy C."/>
            <person name="Neiman D."/>
            <person name="Pearson M."/>
            <person name="Priest M."/>
            <person name="Roberts A."/>
            <person name="Saif S."/>
            <person name="Shea T."/>
            <person name="Shenoy N."/>
            <person name="Sisk P."/>
            <person name="Stolte C."/>
            <person name="Sykes S."/>
            <person name="Yandava C."/>
            <person name="Wortman J."/>
            <person name="Nusbaum C."/>
            <person name="Birren B."/>
        </authorList>
    </citation>
    <scope>NUCLEOTIDE SEQUENCE</scope>
    <source>
        <strain evidence="6">R3-111a-1</strain>
    </source>
</reference>
<dbReference type="FunCoup" id="J3NVB3">
    <property type="interactions" value="587"/>
</dbReference>
<evidence type="ECO:0000313" key="6">
    <source>
        <dbReference type="EMBL" id="EJT75289.1"/>
    </source>
</evidence>
<dbReference type="EMBL" id="GL385397">
    <property type="protein sequence ID" value="EJT75289.1"/>
    <property type="molecule type" value="Genomic_DNA"/>
</dbReference>
<dbReference type="InterPro" id="IPR003890">
    <property type="entry name" value="MIF4G-like_typ-3"/>
</dbReference>
<feature type="region of interest" description="Disordered" evidence="4">
    <location>
        <begin position="1"/>
        <end position="296"/>
    </location>
</feature>
<dbReference type="GO" id="GO:0042274">
    <property type="term" value="P:ribosomal small subunit biogenesis"/>
    <property type="evidence" value="ECO:0007669"/>
    <property type="project" value="TreeGrafter"/>
</dbReference>
<dbReference type="InterPro" id="IPR003891">
    <property type="entry name" value="Initiation_fac_eIF4g_MI"/>
</dbReference>
<evidence type="ECO:0000256" key="2">
    <source>
        <dbReference type="ARBA" id="ARBA00006856"/>
    </source>
</evidence>
<keyword evidence="8" id="KW-1185">Reference proteome</keyword>
<reference evidence="6" key="2">
    <citation type="submission" date="2010-07" db="EMBL/GenBank/DDBJ databases">
        <authorList>
            <consortium name="The Broad Institute Genome Sequencing Platform"/>
            <consortium name="Broad Institute Genome Sequencing Center for Infectious Disease"/>
            <person name="Ma L.-J."/>
            <person name="Dead R."/>
            <person name="Young S."/>
            <person name="Zeng Q."/>
            <person name="Koehrsen M."/>
            <person name="Alvarado L."/>
            <person name="Berlin A."/>
            <person name="Chapman S.B."/>
            <person name="Chen Z."/>
            <person name="Freedman E."/>
            <person name="Gellesch M."/>
            <person name="Goldberg J."/>
            <person name="Griggs A."/>
            <person name="Gujja S."/>
            <person name="Heilman E.R."/>
            <person name="Heiman D."/>
            <person name="Hepburn T."/>
            <person name="Howarth C."/>
            <person name="Jen D."/>
            <person name="Larson L."/>
            <person name="Mehta T."/>
            <person name="Neiman D."/>
            <person name="Pearson M."/>
            <person name="Roberts A."/>
            <person name="Saif S."/>
            <person name="Shea T."/>
            <person name="Shenoy N."/>
            <person name="Sisk P."/>
            <person name="Stolte C."/>
            <person name="Sykes S."/>
            <person name="Walk T."/>
            <person name="White J."/>
            <person name="Yandava C."/>
            <person name="Haas B."/>
            <person name="Nusbaum C."/>
            <person name="Birren B."/>
        </authorList>
    </citation>
    <scope>NUCLEOTIDE SEQUENCE</scope>
    <source>
        <strain evidence="6">R3-111a-1</strain>
    </source>
</reference>
<accession>J3NVB3</accession>
<feature type="compositionally biased region" description="Acidic residues" evidence="4">
    <location>
        <begin position="97"/>
        <end position="130"/>
    </location>
</feature>
<name>J3NVB3_GAET3</name>
<feature type="compositionally biased region" description="Basic and acidic residues" evidence="4">
    <location>
        <begin position="138"/>
        <end position="154"/>
    </location>
</feature>
<dbReference type="PANTHER" id="PTHR18034:SF4">
    <property type="entry name" value="NUCLEOLAR MIF4G DOMAIN-CONTAINING PROTEIN 1"/>
    <property type="match status" value="1"/>
</dbReference>
<dbReference type="eggNOG" id="KOG2141">
    <property type="taxonomic scope" value="Eukaryota"/>
</dbReference>
<dbReference type="GO" id="GO:0003723">
    <property type="term" value="F:RNA binding"/>
    <property type="evidence" value="ECO:0007669"/>
    <property type="project" value="InterPro"/>
</dbReference>
<dbReference type="STRING" id="644352.J3NVB3"/>
<evidence type="ECO:0000313" key="7">
    <source>
        <dbReference type="EnsemblFungi" id="EJT75289"/>
    </source>
</evidence>
<dbReference type="InterPro" id="IPR016024">
    <property type="entry name" value="ARM-type_fold"/>
</dbReference>
<comment type="similarity">
    <text evidence="2">Belongs to the CWC22 family.</text>
</comment>
<dbReference type="RefSeq" id="XP_009221289.1">
    <property type="nucleotide sequence ID" value="XM_009223025.1"/>
</dbReference>
<dbReference type="HOGENOM" id="CLU_006786_2_1_1"/>
<feature type="compositionally biased region" description="Acidic residues" evidence="4">
    <location>
        <begin position="589"/>
        <end position="600"/>
    </location>
</feature>
<dbReference type="AlphaFoldDB" id="J3NVB3"/>
<feature type="compositionally biased region" description="Basic residues" evidence="4">
    <location>
        <begin position="30"/>
        <end position="42"/>
    </location>
</feature>
<dbReference type="PROSITE" id="PS51366">
    <property type="entry name" value="MI"/>
    <property type="match status" value="1"/>
</dbReference>
<evidence type="ECO:0000256" key="1">
    <source>
        <dbReference type="ARBA" id="ARBA00004604"/>
    </source>
</evidence>
<dbReference type="Gene3D" id="1.25.40.180">
    <property type="match status" value="1"/>
</dbReference>
<dbReference type="SMART" id="SM00543">
    <property type="entry name" value="MIF4G"/>
    <property type="match status" value="1"/>
</dbReference>
<dbReference type="Pfam" id="PF02854">
    <property type="entry name" value="MIF4G"/>
    <property type="match status" value="1"/>
</dbReference>
<feature type="region of interest" description="Disordered" evidence="4">
    <location>
        <begin position="579"/>
        <end position="600"/>
    </location>
</feature>
<protein>
    <recommendedName>
        <fullName evidence="5">MI domain-containing protein</fullName>
    </recommendedName>
</protein>
<dbReference type="GeneID" id="20345684"/>
<proteinExistence type="inferred from homology"/>
<dbReference type="GO" id="GO:0005730">
    <property type="term" value="C:nucleolus"/>
    <property type="evidence" value="ECO:0007669"/>
    <property type="project" value="UniProtKB-SubCell"/>
</dbReference>
<dbReference type="FunFam" id="1.25.40.180:FF:000050">
    <property type="entry name" value="Nuclear protein (Sgd1), putative"/>
    <property type="match status" value="1"/>
</dbReference>
<reference evidence="8" key="1">
    <citation type="submission" date="2010-07" db="EMBL/GenBank/DDBJ databases">
        <title>The genome sequence of Gaeumannomyces graminis var. tritici strain R3-111a-1.</title>
        <authorList>
            <consortium name="The Broad Institute Genome Sequencing Platform"/>
            <person name="Ma L.-J."/>
            <person name="Dead R."/>
            <person name="Young S."/>
            <person name="Zeng Q."/>
            <person name="Koehrsen M."/>
            <person name="Alvarado L."/>
            <person name="Berlin A."/>
            <person name="Chapman S.B."/>
            <person name="Chen Z."/>
            <person name="Freedman E."/>
            <person name="Gellesch M."/>
            <person name="Goldberg J."/>
            <person name="Griggs A."/>
            <person name="Gujja S."/>
            <person name="Heilman E.R."/>
            <person name="Heiman D."/>
            <person name="Hepburn T."/>
            <person name="Howarth C."/>
            <person name="Jen D."/>
            <person name="Larson L."/>
            <person name="Mehta T."/>
            <person name="Neiman D."/>
            <person name="Pearson M."/>
            <person name="Roberts A."/>
            <person name="Saif S."/>
            <person name="Shea T."/>
            <person name="Shenoy N."/>
            <person name="Sisk P."/>
            <person name="Stolte C."/>
            <person name="Sykes S."/>
            <person name="Walk T."/>
            <person name="White J."/>
            <person name="Yandava C."/>
            <person name="Haas B."/>
            <person name="Nusbaum C."/>
            <person name="Birren B."/>
        </authorList>
    </citation>
    <scope>NUCLEOTIDE SEQUENCE [LARGE SCALE GENOMIC DNA]</scope>
    <source>
        <strain evidence="8">R3-111a-1</strain>
    </source>
</reference>
<dbReference type="SUPFAM" id="SSF48371">
    <property type="entry name" value="ARM repeat"/>
    <property type="match status" value="1"/>
</dbReference>
<dbReference type="EnsemblFungi" id="EJT75289">
    <property type="protein sequence ID" value="EJT75289"/>
    <property type="gene ID" value="GGTG_05226"/>
</dbReference>
<reference evidence="7" key="4">
    <citation type="journal article" date="2015" name="G3 (Bethesda)">
        <title>Genome sequences of three phytopathogenic species of the Magnaporthaceae family of fungi.</title>
        <authorList>
            <person name="Okagaki L.H."/>
            <person name="Nunes C.C."/>
            <person name="Sailsbery J."/>
            <person name="Clay B."/>
            <person name="Brown D."/>
            <person name="John T."/>
            <person name="Oh Y."/>
            <person name="Young N."/>
            <person name="Fitzgerald M."/>
            <person name="Haas B.J."/>
            <person name="Zeng Q."/>
            <person name="Young S."/>
            <person name="Adiconis X."/>
            <person name="Fan L."/>
            <person name="Levin J.Z."/>
            <person name="Mitchell T.K."/>
            <person name="Okubara P.A."/>
            <person name="Farman M.L."/>
            <person name="Kohn L.M."/>
            <person name="Birren B."/>
            <person name="Ma L.-J."/>
            <person name="Dean R.A."/>
        </authorList>
    </citation>
    <scope>NUCLEOTIDE SEQUENCE</scope>
    <source>
        <strain evidence="7">R3-111a-1</strain>
    </source>
</reference>
<dbReference type="PANTHER" id="PTHR18034">
    <property type="entry name" value="CELL CYCLE CONTROL PROTEIN CWF22-RELATED"/>
    <property type="match status" value="1"/>
</dbReference>
<dbReference type="VEuPathDB" id="FungiDB:GGTG_05226"/>
<evidence type="ECO:0000256" key="4">
    <source>
        <dbReference type="SAM" id="MobiDB-lite"/>
    </source>
</evidence>
<comment type="subcellular location">
    <subcellularLocation>
        <location evidence="1">Nucleus</location>
        <location evidence="1">Nucleolus</location>
    </subcellularLocation>
</comment>
<evidence type="ECO:0000259" key="5">
    <source>
        <dbReference type="PROSITE" id="PS51366"/>
    </source>
</evidence>
<evidence type="ECO:0000256" key="3">
    <source>
        <dbReference type="ARBA" id="ARBA00023242"/>
    </source>
</evidence>
<keyword evidence="3" id="KW-0539">Nucleus</keyword>
<evidence type="ECO:0000313" key="8">
    <source>
        <dbReference type="Proteomes" id="UP000006039"/>
    </source>
</evidence>
<organism evidence="6">
    <name type="scientific">Gaeumannomyces tritici (strain R3-111a-1)</name>
    <name type="common">Wheat and barley take-all root rot fungus</name>
    <name type="synonym">Gaeumannomyces graminis var. tritici</name>
    <dbReference type="NCBI Taxonomy" id="644352"/>
    <lineage>
        <taxon>Eukaryota</taxon>
        <taxon>Fungi</taxon>
        <taxon>Dikarya</taxon>
        <taxon>Ascomycota</taxon>
        <taxon>Pezizomycotina</taxon>
        <taxon>Sordariomycetes</taxon>
        <taxon>Sordariomycetidae</taxon>
        <taxon>Magnaporthales</taxon>
        <taxon>Magnaporthaceae</taxon>
        <taxon>Gaeumannomyces</taxon>
    </lineage>
</organism>
<feature type="compositionally biased region" description="Acidic residues" evidence="4">
    <location>
        <begin position="222"/>
        <end position="259"/>
    </location>
</feature>
<dbReference type="OrthoDB" id="361797at2759"/>
<reference evidence="7" key="5">
    <citation type="submission" date="2018-04" db="UniProtKB">
        <authorList>
            <consortium name="EnsemblFungi"/>
        </authorList>
    </citation>
    <scope>IDENTIFICATION</scope>
    <source>
        <strain evidence="7">R3-111a-1</strain>
    </source>
</reference>
<feature type="domain" description="MI" evidence="5">
    <location>
        <begin position="622"/>
        <end position="753"/>
    </location>
</feature>
<feature type="compositionally biased region" description="Acidic residues" evidence="4">
    <location>
        <begin position="174"/>
        <end position="184"/>
    </location>
</feature>
<dbReference type="SMART" id="SM00544">
    <property type="entry name" value="MA3"/>
    <property type="match status" value="1"/>
</dbReference>
<sequence length="849" mass="94607">MARFRDSKGPSLPLSLLQEIGEDNNGDTHRRSRPQRGPRNNHRRAENGARRTAGSRPARRNDSNDEDEPRRGTRPTKALKEEPKKAAPITKRKREPEVDESEEEEEDEPGSEDWDGDDAFDEDGGDEDEPTVSKKVREKLAQEDKEIADLERKLGLKGKKGLPKSFKDDGLGDLLEDLGSDDSDEEKHESRKRKAEADEWLAQKRRKAAVAQASQGRGDSDQSSDDEGDFGLDMSDDGDDDDGSDDGDEDGFEGFDSEPETAPPPQPKRENPYVAPTTGGTVAKYVPPSMRAQTGSDAELTWRIRRQTQGLVNRLTDANLVSILGEIEKLYREHPRQHVTSILSDLILVQVCDPSSLPDTLLILSAGFAAAAYKVIGMDFGAYLVQSTVERFKAHYENAVGRARDQLEPTKEASNIMTFLAQMYNFQMIGCTLIFDHIRMLLSELSELNAELLLRIIRMCGTALRQDDPMALKDIVAMIRPAMERTGEQNMSVRTKFMIETINDLKNNKMKAGAVASAVVAEHTTRMRRLLGSLSSRKLKATEPLRMGLKDIEESDKRGKWWLVGSSWAGANTVSGRAAGVGTAKGGDQDGESESDVDLDITGEGAAPDVTVLAREQMMNTDVRRSIFVAIMSATDCEDAYHRLLKLRLNKERQREIANVLVKCAGSEKQYNPYYGLVARRLCADRRARWAFQDTLWKLFRRLGESMFGEAAEDEDDDDEAVDIRRIVNVAKLYGWLLAEGVMGLAVLKCLSLVYLKPKTSMLIEVLLVTAMLNQQQQQQTDDTIAKMFTMAGEGTEDLARGLQYFVRKTVRKSDLAGSKVNTKLLRRRCKVAELALERGLVEGGEVAE</sequence>